<dbReference type="AlphaFoldDB" id="Q2RWL4"/>
<sequence>MTIDEAKAQAKALRAALGAQGTVISHAQALELIAKQRGARDWNTLHARLALRNAPPELALNDRVRGRYLGQPFTGQIIGLSGPANHRQISIRFDTPVDVVRFESFSNLRQQIKATINEQGRSHRHTSDGEPQLIVERGTPLTGVFRNGPSGVNPRELSRRRLTLPSVVGTWPPHHAIRGNP</sequence>
<dbReference type="EnsemblBacteria" id="ABC21481">
    <property type="protein sequence ID" value="ABC21481"/>
    <property type="gene ID" value="Rru_A0677"/>
</dbReference>
<gene>
    <name evidence="2" type="ordered locus">Rru_A0677</name>
</gene>
<evidence type="ECO:0000313" key="3">
    <source>
        <dbReference type="Proteomes" id="UP000001929"/>
    </source>
</evidence>
<dbReference type="InterPro" id="IPR045517">
    <property type="entry name" value="Glyoxalase_8"/>
</dbReference>
<keyword evidence="3" id="KW-1185">Reference proteome</keyword>
<dbReference type="RefSeq" id="WP_011388435.1">
    <property type="nucleotide sequence ID" value="NC_007643.1"/>
</dbReference>
<dbReference type="STRING" id="269796.Rru_A0677"/>
<feature type="domain" description="Glyoxalase-related protein" evidence="1">
    <location>
        <begin position="2"/>
        <end position="136"/>
    </location>
</feature>
<dbReference type="EMBL" id="CP000230">
    <property type="protein sequence ID" value="ABC21481.1"/>
    <property type="molecule type" value="Genomic_DNA"/>
</dbReference>
<dbReference type="Proteomes" id="UP000001929">
    <property type="component" value="Chromosome"/>
</dbReference>
<accession>Q2RWL4</accession>
<dbReference type="KEGG" id="rru:Rru_A0677"/>
<dbReference type="eggNOG" id="ENOG5032RRC">
    <property type="taxonomic scope" value="Bacteria"/>
</dbReference>
<protein>
    <recommendedName>
        <fullName evidence="1">Glyoxalase-related protein domain-containing protein</fullName>
    </recommendedName>
</protein>
<name>Q2RWL4_RHORT</name>
<dbReference type="Pfam" id="PF20066">
    <property type="entry name" value="Glyoxalase_8"/>
    <property type="match status" value="1"/>
</dbReference>
<proteinExistence type="predicted"/>
<organism evidence="2 3">
    <name type="scientific">Rhodospirillum rubrum (strain ATCC 11170 / ATH 1.1.1 / DSM 467 / LMG 4362 / NCIMB 8255 / S1)</name>
    <dbReference type="NCBI Taxonomy" id="269796"/>
    <lineage>
        <taxon>Bacteria</taxon>
        <taxon>Pseudomonadati</taxon>
        <taxon>Pseudomonadota</taxon>
        <taxon>Alphaproteobacteria</taxon>
        <taxon>Rhodospirillales</taxon>
        <taxon>Rhodospirillaceae</taxon>
        <taxon>Rhodospirillum</taxon>
    </lineage>
</organism>
<evidence type="ECO:0000259" key="1">
    <source>
        <dbReference type="Pfam" id="PF20066"/>
    </source>
</evidence>
<dbReference type="HOGENOM" id="CLU_127670_0_0_5"/>
<evidence type="ECO:0000313" key="2">
    <source>
        <dbReference type="EMBL" id="ABC21481.1"/>
    </source>
</evidence>
<reference evidence="2 3" key="1">
    <citation type="journal article" date="2011" name="Stand. Genomic Sci.">
        <title>Complete genome sequence of Rhodospirillum rubrum type strain (S1).</title>
        <authorList>
            <person name="Munk A.C."/>
            <person name="Copeland A."/>
            <person name="Lucas S."/>
            <person name="Lapidus A."/>
            <person name="Del Rio T.G."/>
            <person name="Barry K."/>
            <person name="Detter J.C."/>
            <person name="Hammon N."/>
            <person name="Israni S."/>
            <person name="Pitluck S."/>
            <person name="Brettin T."/>
            <person name="Bruce D."/>
            <person name="Han C."/>
            <person name="Tapia R."/>
            <person name="Gilna P."/>
            <person name="Schmutz J."/>
            <person name="Larimer F."/>
            <person name="Land M."/>
            <person name="Kyrpides N.C."/>
            <person name="Mavromatis K."/>
            <person name="Richardson P."/>
            <person name="Rohde M."/>
            <person name="Goker M."/>
            <person name="Klenk H.P."/>
            <person name="Zhang Y."/>
            <person name="Roberts G.P."/>
            <person name="Reslewic S."/>
            <person name="Schwartz D.C."/>
        </authorList>
    </citation>
    <scope>NUCLEOTIDE SEQUENCE [LARGE SCALE GENOMIC DNA]</scope>
    <source>
        <strain evidence="3">ATCC 11170 / ATH 1.1.1 / DSM 467 / LMG 4362 / NCIMB 8255 / S1</strain>
    </source>
</reference>